<keyword evidence="1" id="KW-0175">Coiled coil</keyword>
<dbReference type="AlphaFoldDB" id="A0A4S2FQ94"/>
<evidence type="ECO:0000259" key="3">
    <source>
        <dbReference type="Pfam" id="PF12508"/>
    </source>
</evidence>
<name>A0A4S2FQ94_9BACT</name>
<sequence>MTKINFKQPKYIFPVVIFVPVCALIYFVMQTFGGSGDGDQKVATDRINTELPQANAEEAGDKMYEMSRRFGDEDAFTAVGALGEEKTDSEELEHGYSEEELNRLDAAEAERLRQQQELEELERSLAESRRHINSYAYDDPYTNSYSNGTRDGYSSQDNFARELEEIQQRSYERQKAIEAGLGIGQPDPEEVLRKQRADSIVRAKREEKERNRPKLVIKSPETNADKFNTVGAESEAVDASLIRAMIDKTTKAHEGTRLRFKLLDNVTVNGTKLKKGTYLYGTVTGFGQQRVRATITSILIAGKFINVNLSVFDNDGMEGFYVPESAFRDFMKEAGSSTVQQNISFESENGYGSGISGEAIALQALQNMYNSATSAVAANIRKNRAKIKYNTIVYLINSDEAR</sequence>
<dbReference type="EMBL" id="SRYD01000051">
    <property type="protein sequence ID" value="TGY71305.1"/>
    <property type="molecule type" value="Genomic_DNA"/>
</dbReference>
<keyword evidence="2" id="KW-0812">Transmembrane</keyword>
<evidence type="ECO:0000256" key="1">
    <source>
        <dbReference type="SAM" id="Coils"/>
    </source>
</evidence>
<organism evidence="4 5">
    <name type="scientific">Muribaculum intestinale</name>
    <dbReference type="NCBI Taxonomy" id="1796646"/>
    <lineage>
        <taxon>Bacteria</taxon>
        <taxon>Pseudomonadati</taxon>
        <taxon>Bacteroidota</taxon>
        <taxon>Bacteroidia</taxon>
        <taxon>Bacteroidales</taxon>
        <taxon>Muribaculaceae</taxon>
        <taxon>Muribaculum</taxon>
    </lineage>
</organism>
<protein>
    <submittedName>
        <fullName evidence="4">Conjugative transposon protein TraM</fullName>
    </submittedName>
</protein>
<dbReference type="InterPro" id="IPR055407">
    <property type="entry name" value="TraM_C"/>
</dbReference>
<keyword evidence="2" id="KW-0472">Membrane</keyword>
<proteinExistence type="predicted"/>
<feature type="coiled-coil region" evidence="1">
    <location>
        <begin position="97"/>
        <end position="131"/>
    </location>
</feature>
<dbReference type="RefSeq" id="WP_135993673.1">
    <property type="nucleotide sequence ID" value="NZ_CBFGDC010000027.1"/>
</dbReference>
<comment type="caution">
    <text evidence="4">The sequence shown here is derived from an EMBL/GenBank/DDBJ whole genome shotgun (WGS) entry which is preliminary data.</text>
</comment>
<keyword evidence="2" id="KW-1133">Transmembrane helix</keyword>
<feature type="transmembrane region" description="Helical" evidence="2">
    <location>
        <begin position="12"/>
        <end position="29"/>
    </location>
</feature>
<evidence type="ECO:0000313" key="5">
    <source>
        <dbReference type="Proteomes" id="UP000306630"/>
    </source>
</evidence>
<dbReference type="Proteomes" id="UP000306630">
    <property type="component" value="Unassembled WGS sequence"/>
</dbReference>
<accession>A0A4S2FQ94</accession>
<reference evidence="4 5" key="1">
    <citation type="submission" date="2019-04" db="EMBL/GenBank/DDBJ databases">
        <title>Microbes associate with the intestines of laboratory mice.</title>
        <authorList>
            <person name="Navarre W."/>
            <person name="Wong E."/>
            <person name="Huang K."/>
            <person name="Tropini C."/>
            <person name="Ng K."/>
            <person name="Yu B."/>
        </authorList>
    </citation>
    <scope>NUCLEOTIDE SEQUENCE [LARGE SCALE GENOMIC DNA]</scope>
    <source>
        <strain evidence="4 5">NM06_A21</strain>
    </source>
</reference>
<evidence type="ECO:0000313" key="4">
    <source>
        <dbReference type="EMBL" id="TGY71305.1"/>
    </source>
</evidence>
<gene>
    <name evidence="4" type="primary">traM</name>
    <name evidence="4" type="ORF">E5333_11775</name>
</gene>
<feature type="domain" description="Conjugative transposon TraM C-terminal" evidence="3">
    <location>
        <begin position="242"/>
        <end position="395"/>
    </location>
</feature>
<dbReference type="Pfam" id="PF12508">
    <property type="entry name" value="Transposon_TraM"/>
    <property type="match status" value="1"/>
</dbReference>
<evidence type="ECO:0000256" key="2">
    <source>
        <dbReference type="SAM" id="Phobius"/>
    </source>
</evidence>